<evidence type="ECO:0000256" key="6">
    <source>
        <dbReference type="ARBA" id="ARBA00023136"/>
    </source>
</evidence>
<dbReference type="InterPro" id="IPR010920">
    <property type="entry name" value="LSM_dom_sf"/>
</dbReference>
<dbReference type="AlphaFoldDB" id="A0A3B0C6X8"/>
<dbReference type="GO" id="GO:0005886">
    <property type="term" value="C:plasma membrane"/>
    <property type="evidence" value="ECO:0007669"/>
    <property type="project" value="UniProtKB-SubCell"/>
</dbReference>
<keyword evidence="5 7" id="KW-1133">Transmembrane helix</keyword>
<feature type="domain" description="Mechanosensitive ion channel MscS C-terminal" evidence="9">
    <location>
        <begin position="200"/>
        <end position="282"/>
    </location>
</feature>
<keyword evidence="6 7" id="KW-0472">Membrane</keyword>
<evidence type="ECO:0000256" key="4">
    <source>
        <dbReference type="ARBA" id="ARBA00022692"/>
    </source>
</evidence>
<evidence type="ECO:0000256" key="3">
    <source>
        <dbReference type="ARBA" id="ARBA00022475"/>
    </source>
</evidence>
<comment type="similarity">
    <text evidence="2">Belongs to the MscS (TC 1.A.23) family.</text>
</comment>
<keyword evidence="3" id="KW-1003">Cell membrane</keyword>
<dbReference type="PANTHER" id="PTHR30347">
    <property type="entry name" value="POTASSIUM CHANNEL RELATED"/>
    <property type="match status" value="1"/>
</dbReference>
<reference evidence="10 11" key="1">
    <citation type="submission" date="2018-10" db="EMBL/GenBank/DDBJ databases">
        <title>Ulvibacterium marinum gen. nov., sp. nov., a novel marine bacterium of the family Flavobacteriaceae, isolated from a culture of the green alga Ulva prolifera.</title>
        <authorList>
            <person name="Zhang Z."/>
        </authorList>
    </citation>
    <scope>NUCLEOTIDE SEQUENCE [LARGE SCALE GENOMIC DNA]</scope>
    <source>
        <strain evidence="10 11">CCMM003</strain>
    </source>
</reference>
<dbReference type="GO" id="GO:0008381">
    <property type="term" value="F:mechanosensitive monoatomic ion channel activity"/>
    <property type="evidence" value="ECO:0007669"/>
    <property type="project" value="UniProtKB-ARBA"/>
</dbReference>
<dbReference type="Gene3D" id="1.10.287.1260">
    <property type="match status" value="1"/>
</dbReference>
<dbReference type="RefSeq" id="WP_120712769.1">
    <property type="nucleotide sequence ID" value="NZ_CANMKH010000004.1"/>
</dbReference>
<accession>A0A3B0C6X8</accession>
<evidence type="ECO:0000259" key="9">
    <source>
        <dbReference type="Pfam" id="PF21082"/>
    </source>
</evidence>
<dbReference type="Gene3D" id="3.30.70.100">
    <property type="match status" value="1"/>
</dbReference>
<dbReference type="InterPro" id="IPR049278">
    <property type="entry name" value="MS_channel_C"/>
</dbReference>
<dbReference type="Pfam" id="PF21082">
    <property type="entry name" value="MS_channel_3rd"/>
    <property type="match status" value="1"/>
</dbReference>
<feature type="domain" description="Mechanosensitive ion channel MscS" evidence="8">
    <location>
        <begin position="126"/>
        <end position="191"/>
    </location>
</feature>
<comment type="caution">
    <text evidence="10">The sequence shown here is derived from an EMBL/GenBank/DDBJ whole genome shotgun (WGS) entry which is preliminary data.</text>
</comment>
<dbReference type="InterPro" id="IPR011014">
    <property type="entry name" value="MscS_channel_TM-2"/>
</dbReference>
<sequence>MVQEEGNKVEEIIKEDIWGAIKEFLDLGLHIGQGDKRIDITIGILLLLIVAFLATSFLLKWLRRLFTRKMDVDDKLKFISIFKFIKYVVYVAVILITMSAAGIDITILITASAALFVGLGLALQELFQDVIGGIFIILDKSVHVGDIVEVEGKVGKVYEIKLRTTRAITRDDKVIIIPNHKFISDIVFNYTQNHTTTREKVHVGVAYGSDVDKVTRILEEVANNQKGVLKNPRPFVLFEDFGDSALLFSINFFTNDSFGDPRIKSEMRYRIDSGFRENNITIPFPQRDVHIFQDRPIQYHQVDKSKRKNGD</sequence>
<evidence type="ECO:0000256" key="7">
    <source>
        <dbReference type="SAM" id="Phobius"/>
    </source>
</evidence>
<dbReference type="Pfam" id="PF00924">
    <property type="entry name" value="MS_channel_2nd"/>
    <property type="match status" value="1"/>
</dbReference>
<evidence type="ECO:0000256" key="2">
    <source>
        <dbReference type="ARBA" id="ARBA00008017"/>
    </source>
</evidence>
<evidence type="ECO:0000259" key="8">
    <source>
        <dbReference type="Pfam" id="PF00924"/>
    </source>
</evidence>
<protein>
    <submittedName>
        <fullName evidence="10">Mechanosensitive ion channel protein MscS</fullName>
    </submittedName>
</protein>
<dbReference type="InterPro" id="IPR023408">
    <property type="entry name" value="MscS_beta-dom_sf"/>
</dbReference>
<evidence type="ECO:0000256" key="1">
    <source>
        <dbReference type="ARBA" id="ARBA00004651"/>
    </source>
</evidence>
<comment type="subcellular location">
    <subcellularLocation>
        <location evidence="1">Cell membrane</location>
        <topology evidence="1">Multi-pass membrane protein</topology>
    </subcellularLocation>
</comment>
<dbReference type="SUPFAM" id="SSF50182">
    <property type="entry name" value="Sm-like ribonucleoproteins"/>
    <property type="match status" value="1"/>
</dbReference>
<dbReference type="PANTHER" id="PTHR30347:SF1">
    <property type="entry name" value="MECHANOSENSITIVE CHANNEL MSCK"/>
    <property type="match status" value="1"/>
</dbReference>
<dbReference type="EMBL" id="RBCJ01000003">
    <property type="protein sequence ID" value="RKN79959.1"/>
    <property type="molecule type" value="Genomic_DNA"/>
</dbReference>
<name>A0A3B0C6X8_9FLAO</name>
<gene>
    <name evidence="10" type="ORF">D7Z94_17050</name>
</gene>
<keyword evidence="11" id="KW-1185">Reference proteome</keyword>
<feature type="transmembrane region" description="Helical" evidence="7">
    <location>
        <begin position="80"/>
        <end position="99"/>
    </location>
</feature>
<dbReference type="OrthoDB" id="9809206at2"/>
<dbReference type="SUPFAM" id="SSF82689">
    <property type="entry name" value="Mechanosensitive channel protein MscS (YggB), C-terminal domain"/>
    <property type="match status" value="1"/>
</dbReference>
<dbReference type="InterPro" id="IPR011066">
    <property type="entry name" value="MscS_channel_C_sf"/>
</dbReference>
<dbReference type="Proteomes" id="UP000276603">
    <property type="component" value="Unassembled WGS sequence"/>
</dbReference>
<evidence type="ECO:0000256" key="5">
    <source>
        <dbReference type="ARBA" id="ARBA00022989"/>
    </source>
</evidence>
<proteinExistence type="inferred from homology"/>
<evidence type="ECO:0000313" key="10">
    <source>
        <dbReference type="EMBL" id="RKN79959.1"/>
    </source>
</evidence>
<dbReference type="InterPro" id="IPR006685">
    <property type="entry name" value="MscS_channel_2nd"/>
</dbReference>
<keyword evidence="4 7" id="KW-0812">Transmembrane</keyword>
<dbReference type="Gene3D" id="2.30.30.60">
    <property type="match status" value="1"/>
</dbReference>
<feature type="transmembrane region" description="Helical" evidence="7">
    <location>
        <begin position="40"/>
        <end position="59"/>
    </location>
</feature>
<organism evidence="10 11">
    <name type="scientific">Ulvibacterium marinum</name>
    <dbReference type="NCBI Taxonomy" id="2419782"/>
    <lineage>
        <taxon>Bacteria</taxon>
        <taxon>Pseudomonadati</taxon>
        <taxon>Bacteroidota</taxon>
        <taxon>Flavobacteriia</taxon>
        <taxon>Flavobacteriales</taxon>
        <taxon>Flavobacteriaceae</taxon>
        <taxon>Ulvibacterium</taxon>
    </lineage>
</organism>
<dbReference type="SUPFAM" id="SSF82861">
    <property type="entry name" value="Mechanosensitive channel protein MscS (YggB), transmembrane region"/>
    <property type="match status" value="1"/>
</dbReference>
<dbReference type="InterPro" id="IPR052702">
    <property type="entry name" value="MscS-like_channel"/>
</dbReference>
<evidence type="ECO:0000313" key="11">
    <source>
        <dbReference type="Proteomes" id="UP000276603"/>
    </source>
</evidence>